<reference evidence="2 3" key="1">
    <citation type="journal article" date="2019" name="Int. J. Syst. Evol. Microbiol.">
        <title>The Global Catalogue of Microorganisms (GCM) 10K type strain sequencing project: providing services to taxonomists for standard genome sequencing and annotation.</title>
        <authorList>
            <consortium name="The Broad Institute Genomics Platform"/>
            <consortium name="The Broad Institute Genome Sequencing Center for Infectious Disease"/>
            <person name="Wu L."/>
            <person name="Ma J."/>
        </authorList>
    </citation>
    <scope>NUCLEOTIDE SEQUENCE [LARGE SCALE GENOMIC DNA]</scope>
    <source>
        <strain evidence="2 3">JCM 8201</strain>
    </source>
</reference>
<organism evidence="2 3">
    <name type="scientific">Actinocorallia aurantiaca</name>
    <dbReference type="NCBI Taxonomy" id="46204"/>
    <lineage>
        <taxon>Bacteria</taxon>
        <taxon>Bacillati</taxon>
        <taxon>Actinomycetota</taxon>
        <taxon>Actinomycetes</taxon>
        <taxon>Streptosporangiales</taxon>
        <taxon>Thermomonosporaceae</taxon>
        <taxon>Actinocorallia</taxon>
    </lineage>
</organism>
<gene>
    <name evidence="2" type="ORF">GCM10010439_49770</name>
</gene>
<dbReference type="InterPro" id="IPR021530">
    <property type="entry name" value="AllH-like"/>
</dbReference>
<keyword evidence="3" id="KW-1185">Reference proteome</keyword>
<dbReference type="Proteomes" id="UP001501842">
    <property type="component" value="Unassembled WGS sequence"/>
</dbReference>
<proteinExistence type="predicted"/>
<accession>A0ABN3UI08</accession>
<dbReference type="RefSeq" id="WP_344453256.1">
    <property type="nucleotide sequence ID" value="NZ_BAAATZ010000021.1"/>
</dbReference>
<evidence type="ECO:0000313" key="3">
    <source>
        <dbReference type="Proteomes" id="UP001501842"/>
    </source>
</evidence>
<name>A0ABN3UI08_9ACTN</name>
<dbReference type="Pfam" id="PF11392">
    <property type="entry name" value="AllH"/>
    <property type="match status" value="1"/>
</dbReference>
<feature type="region of interest" description="Disordered" evidence="1">
    <location>
        <begin position="1"/>
        <end position="28"/>
    </location>
</feature>
<comment type="caution">
    <text evidence="2">The sequence shown here is derived from an EMBL/GenBank/DDBJ whole genome shotgun (WGS) entry which is preliminary data.</text>
</comment>
<dbReference type="EMBL" id="BAAATZ010000021">
    <property type="protein sequence ID" value="GAA2732315.1"/>
    <property type="molecule type" value="Genomic_DNA"/>
</dbReference>
<evidence type="ECO:0008006" key="4">
    <source>
        <dbReference type="Google" id="ProtNLM"/>
    </source>
</evidence>
<evidence type="ECO:0000313" key="2">
    <source>
        <dbReference type="EMBL" id="GAA2732315.1"/>
    </source>
</evidence>
<evidence type="ECO:0000256" key="1">
    <source>
        <dbReference type="SAM" id="MobiDB-lite"/>
    </source>
</evidence>
<protein>
    <recommendedName>
        <fullName evidence="4">DUF2877 domain-containing protein</fullName>
    </recommendedName>
</protein>
<sequence>MIERSDPALRTGPQPVAPDPGAEPVRAPVPGAAGLAVREAVERPRRSARVIAVFPSAAYLRINGGCEPRVVALVGSDGMRPANSIVVPAGVRQQPFAGVREGDAGWIGDGHAEAGGLRVRVRRWWDPRPVLGPLPEARLRHGAMLLEAALDPRACGLAGHSGPAALASGCASGDLAQAVQAAERIVGLGPGLTPSGDDVIAGMLLSLRLLGEVTAGGARAVWLADWLGAAVTTDAETRTTSLSASLLHCAAAGQPSGEAGAVLRALAGHEALAPAVRRLVASSRYSGADLAWGLLAGSRAVLALNRPSSRLASA</sequence>